<dbReference type="EMBL" id="CP082214">
    <property type="protein sequence ID" value="WDM71800.1"/>
    <property type="molecule type" value="Genomic_DNA"/>
</dbReference>
<keyword evidence="2" id="KW-1185">Reference proteome</keyword>
<sequence length="119" mass="13639">MPQEAAMRPSELILRCYAERDGALWMAVCLDLSLAAQADSFEEARRKLDEQILDYVKDALAGPDKQHAYYLLTRRKAPASEWLRYYAIKYVAKIARAFHCTARDVKPFREMLPVVPASC</sequence>
<dbReference type="Proteomes" id="UP001214201">
    <property type="component" value="Chromosome"/>
</dbReference>
<proteinExistence type="predicted"/>
<organism evidence="1 2">
    <name type="scientific">Xanthomonas cucurbitae</name>
    <dbReference type="NCBI Taxonomy" id="56453"/>
    <lineage>
        <taxon>Bacteria</taxon>
        <taxon>Pseudomonadati</taxon>
        <taxon>Pseudomonadota</taxon>
        <taxon>Gammaproteobacteria</taxon>
        <taxon>Lysobacterales</taxon>
        <taxon>Lysobacteraceae</taxon>
        <taxon>Xanthomonas</taxon>
    </lineage>
</organism>
<evidence type="ECO:0000313" key="1">
    <source>
        <dbReference type="EMBL" id="WDM71800.1"/>
    </source>
</evidence>
<accession>A0ABY7YD49</accession>
<reference evidence="1 2" key="1">
    <citation type="submission" date="2021-08" db="EMBL/GenBank/DDBJ databases">
        <title>Genome sequences of Xanthomonas cucurbitae isolates from 5 Midwestern US states.</title>
        <authorList>
            <person name="Hind S.R."/>
        </authorList>
    </citation>
    <scope>NUCLEOTIDE SEQUENCE [LARGE SCALE GENOMIC DNA]</scope>
    <source>
        <strain evidence="1 2">OH_261</strain>
    </source>
</reference>
<evidence type="ECO:0000313" key="2">
    <source>
        <dbReference type="Proteomes" id="UP001214201"/>
    </source>
</evidence>
<name>A0ABY7YD49_9XANT</name>
<gene>
    <name evidence="1" type="ORF">K6978_00880</name>
</gene>
<protein>
    <submittedName>
        <fullName evidence="1">DUF1902 domain-containing protein</fullName>
    </submittedName>
</protein>
<dbReference type="RefSeq" id="WP_208800414.1">
    <property type="nucleotide sequence ID" value="NZ_CP033326.1"/>
</dbReference>